<comment type="caution">
    <text evidence="1">The sequence shown here is derived from an EMBL/GenBank/DDBJ whole genome shotgun (WGS) entry which is preliminary data.</text>
</comment>
<keyword evidence="2" id="KW-1185">Reference proteome</keyword>
<evidence type="ECO:0000313" key="2">
    <source>
        <dbReference type="Proteomes" id="UP000198211"/>
    </source>
</evidence>
<evidence type="ECO:0000313" key="1">
    <source>
        <dbReference type="EMBL" id="OWZ08182.1"/>
    </source>
</evidence>
<protein>
    <submittedName>
        <fullName evidence="1">Uncharacterized protein</fullName>
    </submittedName>
</protein>
<proteinExistence type="predicted"/>
<sequence length="513" mass="56620">MIERLKNAKRSKGMSVEVWGDVISNLCDSAHVTDPPMRYQYFLADLRNKEWKAALQSTIDESEFVGEATKKPTSEDSEMQQMMGLMQQTHNFMGWNASNTVGYAGSKFEQFQENAGGYGKQSVVRESTEFGVNEVYEGSHTANELNEEYERSYPANGVNAGYDQQHFSHDEYMPHVSNTMWDIFVSTTPEGPTTESVLQSLEANGLKIPFATDEMVNDAVAEAATTYVTGVATSVDEQHAVIVEGFDDAGTVPVEGPVGPEDCASLECNQEGTKIEVSKVDTESLAKLAPYPTNAVSGITVENVRSKYEGVPLSISADEVEFVNNVKHDASSDVGEPVAAELDTLNEDVVMIDAEQVANIVEGEPVPSVSKERLGEVGQGGLESCKVDGDKAPSRVIVFTHEELDMLENVSTIGAEEELEEYDKELEERLHFLDEVELKRRLNKNTERLQSLTLEEMSVLLKNPVETLRENREASPGGSSTPEYCLAWYKKRLPSRRKQGVPTVAFNGVNLTR</sequence>
<dbReference type="EMBL" id="NBNE01003243">
    <property type="protein sequence ID" value="OWZ08182.1"/>
    <property type="molecule type" value="Genomic_DNA"/>
</dbReference>
<reference evidence="2" key="1">
    <citation type="submission" date="2017-03" db="EMBL/GenBank/DDBJ databases">
        <title>Phytopthora megakarya and P. palmivora, two closely related causual agents of cacao black pod achieved similar genome size and gene model numbers by different mechanisms.</title>
        <authorList>
            <person name="Ali S."/>
            <person name="Shao J."/>
            <person name="Larry D.J."/>
            <person name="Kronmiller B."/>
            <person name="Shen D."/>
            <person name="Strem M.D."/>
            <person name="Melnick R.L."/>
            <person name="Guiltinan M.J."/>
            <person name="Tyler B.M."/>
            <person name="Meinhardt L.W."/>
            <person name="Bailey B.A."/>
        </authorList>
    </citation>
    <scope>NUCLEOTIDE SEQUENCE [LARGE SCALE GENOMIC DNA]</scope>
    <source>
        <strain evidence="2">zdho120</strain>
    </source>
</reference>
<dbReference type="Proteomes" id="UP000198211">
    <property type="component" value="Unassembled WGS sequence"/>
</dbReference>
<dbReference type="AlphaFoldDB" id="A0A225VS70"/>
<gene>
    <name evidence="1" type="ORF">PHMEG_00019317</name>
</gene>
<name>A0A225VS70_9STRA</name>
<organism evidence="1 2">
    <name type="scientific">Phytophthora megakarya</name>
    <dbReference type="NCBI Taxonomy" id="4795"/>
    <lineage>
        <taxon>Eukaryota</taxon>
        <taxon>Sar</taxon>
        <taxon>Stramenopiles</taxon>
        <taxon>Oomycota</taxon>
        <taxon>Peronosporomycetes</taxon>
        <taxon>Peronosporales</taxon>
        <taxon>Peronosporaceae</taxon>
        <taxon>Phytophthora</taxon>
    </lineage>
</organism>
<accession>A0A225VS70</accession>